<reference evidence="11" key="1">
    <citation type="submission" date="2020-05" db="EMBL/GenBank/DDBJ databases">
        <authorList>
            <person name="Chiriac C."/>
            <person name="Salcher M."/>
            <person name="Ghai R."/>
            <person name="Kavagutti S V."/>
        </authorList>
    </citation>
    <scope>NUCLEOTIDE SEQUENCE</scope>
</reference>
<evidence type="ECO:0000256" key="4">
    <source>
        <dbReference type="ARBA" id="ARBA00022490"/>
    </source>
</evidence>
<dbReference type="NCBIfam" id="TIGR00150">
    <property type="entry name" value="T6A_YjeE"/>
    <property type="match status" value="1"/>
</dbReference>
<evidence type="ECO:0000256" key="7">
    <source>
        <dbReference type="ARBA" id="ARBA00022741"/>
    </source>
</evidence>
<accession>A0A6J6VCY9</accession>
<comment type="subcellular location">
    <subcellularLocation>
        <location evidence="1">Cytoplasm</location>
    </subcellularLocation>
</comment>
<dbReference type="InterPro" id="IPR003442">
    <property type="entry name" value="T6A_TsaE"/>
</dbReference>
<dbReference type="Gene3D" id="3.40.50.300">
    <property type="entry name" value="P-loop containing nucleotide triphosphate hydrolases"/>
    <property type="match status" value="1"/>
</dbReference>
<organism evidence="11">
    <name type="scientific">freshwater metagenome</name>
    <dbReference type="NCBI Taxonomy" id="449393"/>
    <lineage>
        <taxon>unclassified sequences</taxon>
        <taxon>metagenomes</taxon>
        <taxon>ecological metagenomes</taxon>
    </lineage>
</organism>
<dbReference type="GO" id="GO:0002949">
    <property type="term" value="P:tRNA threonylcarbamoyladenosine modification"/>
    <property type="evidence" value="ECO:0007669"/>
    <property type="project" value="InterPro"/>
</dbReference>
<proteinExistence type="inferred from homology"/>
<dbReference type="AlphaFoldDB" id="A0A6J6VCY9"/>
<evidence type="ECO:0000256" key="8">
    <source>
        <dbReference type="ARBA" id="ARBA00022840"/>
    </source>
</evidence>
<comment type="similarity">
    <text evidence="2">Belongs to the TsaE family.</text>
</comment>
<keyword evidence="4" id="KW-0963">Cytoplasm</keyword>
<evidence type="ECO:0000313" key="11">
    <source>
        <dbReference type="EMBL" id="CAB4770221.1"/>
    </source>
</evidence>
<dbReference type="GO" id="GO:0046872">
    <property type="term" value="F:metal ion binding"/>
    <property type="evidence" value="ECO:0007669"/>
    <property type="project" value="UniProtKB-KW"/>
</dbReference>
<keyword evidence="8" id="KW-0067">ATP-binding</keyword>
<name>A0A6J6VCY9_9ZZZZ</name>
<evidence type="ECO:0000256" key="3">
    <source>
        <dbReference type="ARBA" id="ARBA00019010"/>
    </source>
</evidence>
<keyword evidence="9" id="KW-0460">Magnesium</keyword>
<protein>
    <recommendedName>
        <fullName evidence="3">tRNA threonylcarbamoyladenosine biosynthesis protein TsaE</fullName>
    </recommendedName>
    <alternativeName>
        <fullName evidence="10">t(6)A37 threonylcarbamoyladenosine biosynthesis protein TsaE</fullName>
    </alternativeName>
</protein>
<keyword evidence="7" id="KW-0547">Nucleotide-binding</keyword>
<evidence type="ECO:0000256" key="1">
    <source>
        <dbReference type="ARBA" id="ARBA00004496"/>
    </source>
</evidence>
<evidence type="ECO:0000256" key="5">
    <source>
        <dbReference type="ARBA" id="ARBA00022694"/>
    </source>
</evidence>
<dbReference type="EMBL" id="CAEZZX010000012">
    <property type="protein sequence ID" value="CAB4770221.1"/>
    <property type="molecule type" value="Genomic_DNA"/>
</dbReference>
<evidence type="ECO:0000256" key="9">
    <source>
        <dbReference type="ARBA" id="ARBA00022842"/>
    </source>
</evidence>
<evidence type="ECO:0000256" key="2">
    <source>
        <dbReference type="ARBA" id="ARBA00007599"/>
    </source>
</evidence>
<dbReference type="PANTHER" id="PTHR33540">
    <property type="entry name" value="TRNA THREONYLCARBAMOYLADENOSINE BIOSYNTHESIS PROTEIN TSAE"/>
    <property type="match status" value="1"/>
</dbReference>
<dbReference type="SUPFAM" id="SSF52540">
    <property type="entry name" value="P-loop containing nucleoside triphosphate hydrolases"/>
    <property type="match status" value="1"/>
</dbReference>
<gene>
    <name evidence="11" type="ORF">UFOPK2938_00116</name>
</gene>
<evidence type="ECO:0000256" key="10">
    <source>
        <dbReference type="ARBA" id="ARBA00032441"/>
    </source>
</evidence>
<keyword evidence="6" id="KW-0479">Metal-binding</keyword>
<dbReference type="GO" id="GO:0005524">
    <property type="term" value="F:ATP binding"/>
    <property type="evidence" value="ECO:0007669"/>
    <property type="project" value="UniProtKB-KW"/>
</dbReference>
<dbReference type="PANTHER" id="PTHR33540:SF2">
    <property type="entry name" value="TRNA THREONYLCARBAMOYLADENOSINE BIOSYNTHESIS PROTEIN TSAE"/>
    <property type="match status" value="1"/>
</dbReference>
<sequence>MTTAVRDVIVNSASDMEALGAEVATWVGAGDVVLLSGPLGAGKTTFTRGLGRALDVSGAITSPTFVIAREHAGSPNLIHVDAYRVGSAWELEDLDLDTENAVTVVEWGTRIAHGLSDRRLEITIERGDELGDDQRHVVITAVGGFSPKA</sequence>
<dbReference type="Pfam" id="PF02367">
    <property type="entry name" value="TsaE"/>
    <property type="match status" value="1"/>
</dbReference>
<dbReference type="InterPro" id="IPR027417">
    <property type="entry name" value="P-loop_NTPase"/>
</dbReference>
<dbReference type="GO" id="GO:0005737">
    <property type="term" value="C:cytoplasm"/>
    <property type="evidence" value="ECO:0007669"/>
    <property type="project" value="UniProtKB-SubCell"/>
</dbReference>
<evidence type="ECO:0000256" key="6">
    <source>
        <dbReference type="ARBA" id="ARBA00022723"/>
    </source>
</evidence>
<keyword evidence="5" id="KW-0819">tRNA processing</keyword>